<organism evidence="2 3">
    <name type="scientific">Haloferula helveola</name>
    <dbReference type="NCBI Taxonomy" id="490095"/>
    <lineage>
        <taxon>Bacteria</taxon>
        <taxon>Pseudomonadati</taxon>
        <taxon>Verrucomicrobiota</taxon>
        <taxon>Verrucomicrobiia</taxon>
        <taxon>Verrucomicrobiales</taxon>
        <taxon>Verrucomicrobiaceae</taxon>
        <taxon>Haloferula</taxon>
    </lineage>
</organism>
<dbReference type="PANTHER" id="PTHR34406">
    <property type="entry name" value="PROTEIN YCEI"/>
    <property type="match status" value="1"/>
</dbReference>
<keyword evidence="3" id="KW-1185">Reference proteome</keyword>
<dbReference type="Proteomes" id="UP001374893">
    <property type="component" value="Chromosome"/>
</dbReference>
<accession>A0ABN6H0K2</accession>
<dbReference type="InterPro" id="IPR007372">
    <property type="entry name" value="Lipid/polyisoprenoid-bd_YceI"/>
</dbReference>
<gene>
    <name evidence="2" type="ORF">HAHE_09730</name>
</gene>
<dbReference type="SMART" id="SM00867">
    <property type="entry name" value="YceI"/>
    <property type="match status" value="1"/>
</dbReference>
<evidence type="ECO:0000313" key="2">
    <source>
        <dbReference type="EMBL" id="BCX47065.1"/>
    </source>
</evidence>
<dbReference type="EMBL" id="AP024702">
    <property type="protein sequence ID" value="BCX47065.1"/>
    <property type="molecule type" value="Genomic_DNA"/>
</dbReference>
<proteinExistence type="predicted"/>
<protein>
    <recommendedName>
        <fullName evidence="1">Lipid/polyisoprenoid-binding YceI-like domain-containing protein</fullName>
    </recommendedName>
</protein>
<dbReference type="Pfam" id="PF04264">
    <property type="entry name" value="YceI"/>
    <property type="match status" value="1"/>
</dbReference>
<dbReference type="SUPFAM" id="SSF101874">
    <property type="entry name" value="YceI-like"/>
    <property type="match status" value="1"/>
</dbReference>
<evidence type="ECO:0000259" key="1">
    <source>
        <dbReference type="SMART" id="SM00867"/>
    </source>
</evidence>
<feature type="domain" description="Lipid/polyisoprenoid-binding YceI-like" evidence="1">
    <location>
        <begin position="45"/>
        <end position="202"/>
    </location>
</feature>
<dbReference type="PANTHER" id="PTHR34406:SF1">
    <property type="entry name" value="PROTEIN YCEI"/>
    <property type="match status" value="1"/>
</dbReference>
<reference evidence="2 3" key="1">
    <citation type="submission" date="2021-06" db="EMBL/GenBank/DDBJ databases">
        <title>Complete genome of Haloferula helveola possessing various polysaccharide degrading enzymes.</title>
        <authorList>
            <person name="Takami H."/>
            <person name="Huang C."/>
            <person name="Hamasaki K."/>
        </authorList>
    </citation>
    <scope>NUCLEOTIDE SEQUENCE [LARGE SCALE GENOMIC DNA]</scope>
    <source>
        <strain evidence="2 3">CN-1</strain>
    </source>
</reference>
<dbReference type="Gene3D" id="2.40.128.110">
    <property type="entry name" value="Lipid/polyisoprenoid-binding, YceI-like"/>
    <property type="match status" value="1"/>
</dbReference>
<sequence length="203" mass="22114">MQTIHKSMIPVLREKKHPLAGNAMKKSIGLAICGLVLGAAAHAETLKVDKTRSRIQVDAKATGHSFTGTLGDFTAKVSGDASSLAPTGFSLNWTFDHLKTGKEDRDDEMIKWLGGGKPAGSFRFTKSWKDAGGRTFAMGEITIHGIRKTISFPYTAKKDGRWVTIDGTASLNYEDFSLPIVRAMAVMTVDPQLTVRFHVVGKY</sequence>
<name>A0ABN6H0K2_9BACT</name>
<evidence type="ECO:0000313" key="3">
    <source>
        <dbReference type="Proteomes" id="UP001374893"/>
    </source>
</evidence>
<dbReference type="InterPro" id="IPR036761">
    <property type="entry name" value="TTHA0802/YceI-like_sf"/>
</dbReference>